<dbReference type="SUPFAM" id="SSF75217">
    <property type="entry name" value="alpha/beta knot"/>
    <property type="match status" value="1"/>
</dbReference>
<evidence type="ECO:0000256" key="2">
    <source>
        <dbReference type="ARBA" id="ARBA00022679"/>
    </source>
</evidence>
<dbReference type="EMBL" id="LR743592">
    <property type="protein sequence ID" value="CAA2619719.1"/>
    <property type="molecule type" value="Genomic_DNA"/>
</dbReference>
<dbReference type="FunFam" id="3.40.1280.10:FF:000027">
    <property type="entry name" value="Putative tRNA/rRNA methyltransferase YsgA"/>
    <property type="match status" value="1"/>
</dbReference>
<feature type="compositionally biased region" description="Gly residues" evidence="3">
    <location>
        <begin position="36"/>
        <end position="45"/>
    </location>
</feature>
<evidence type="ECO:0000256" key="1">
    <source>
        <dbReference type="ARBA" id="ARBA00022603"/>
    </source>
</evidence>
<evidence type="ECO:0000313" key="6">
    <source>
        <dbReference type="Proteomes" id="UP001189122"/>
    </source>
</evidence>
<dbReference type="Pfam" id="PF00588">
    <property type="entry name" value="SpoU_methylase"/>
    <property type="match status" value="1"/>
</dbReference>
<feature type="domain" description="tRNA/rRNA methyltransferase SpoU type" evidence="4">
    <location>
        <begin position="207"/>
        <end position="347"/>
    </location>
</feature>
<sequence>MLSSPPHHAFLCSVPSPAATHRRRAAVDRLGLAGRNRGGGGGGGNVEFDADEEHLSPPRLAGAGATAGVISSPSNPFVKHCVKLRQSSSYRRSCGMAVVVGLTPIREIAWREDDRRGGSEEGPLINSLLLLDVPEASSSASPILLGELGINGGSGDSSSAGARVVRVSSMVMKKLTGLQSTDSTEAVAVMKIPSSFHDVGGRPRRQRVADPGNIGTLLRSAMAFKWDGVFLLPGCCDPFNEKALRAARGASFQLPIISGDWVHLEALKTEFRMKMLAAHPEDINANYRGKGSHTLSQKLADSLAEDPLCLVLGSEGQGLSQEAMHGSDLVNIPMAGNFESLNVSVAGDFYVHSPNSILRKSLIFCPIKDNFLLNLLSF</sequence>
<dbReference type="InterPro" id="IPR001537">
    <property type="entry name" value="SpoU_MeTrfase"/>
</dbReference>
<keyword evidence="6" id="KW-1185">Reference proteome</keyword>
<dbReference type="AlphaFoldDB" id="A0A7I8INL0"/>
<dbReference type="CDD" id="cd18095">
    <property type="entry name" value="SpoU-like_rRNA-MTase"/>
    <property type="match status" value="1"/>
</dbReference>
<dbReference type="InterPro" id="IPR029064">
    <property type="entry name" value="Ribosomal_eL30-like_sf"/>
</dbReference>
<dbReference type="InterPro" id="IPR029026">
    <property type="entry name" value="tRNA_m1G_MTases_N"/>
</dbReference>
<accession>A0A7I8INL0</accession>
<dbReference type="Proteomes" id="UP001189122">
    <property type="component" value="Unassembled WGS sequence"/>
</dbReference>
<dbReference type="GO" id="GO:0006396">
    <property type="term" value="P:RNA processing"/>
    <property type="evidence" value="ECO:0007669"/>
    <property type="project" value="InterPro"/>
</dbReference>
<dbReference type="PANTHER" id="PTHR43191">
    <property type="entry name" value="RRNA METHYLTRANSFERASE 3"/>
    <property type="match status" value="1"/>
</dbReference>
<reference evidence="5 6" key="1">
    <citation type="submission" date="2019-12" db="EMBL/GenBank/DDBJ databases">
        <authorList>
            <person name="Scholz U."/>
            <person name="Mascher M."/>
            <person name="Fiebig A."/>
        </authorList>
    </citation>
    <scope>NUCLEOTIDE SEQUENCE</scope>
</reference>
<proteinExistence type="predicted"/>
<protein>
    <recommendedName>
        <fullName evidence="4">tRNA/rRNA methyltransferase SpoU type domain-containing protein</fullName>
    </recommendedName>
</protein>
<dbReference type="SUPFAM" id="SSF55315">
    <property type="entry name" value="L30e-like"/>
    <property type="match status" value="1"/>
</dbReference>
<dbReference type="GO" id="GO:0003723">
    <property type="term" value="F:RNA binding"/>
    <property type="evidence" value="ECO:0007669"/>
    <property type="project" value="InterPro"/>
</dbReference>
<dbReference type="InterPro" id="IPR029028">
    <property type="entry name" value="Alpha/beta_knot_MTases"/>
</dbReference>
<name>A0A7I8INL0_SPIIN</name>
<keyword evidence="1" id="KW-0489">Methyltransferase</keyword>
<keyword evidence="2" id="KW-0808">Transferase</keyword>
<evidence type="ECO:0000256" key="3">
    <source>
        <dbReference type="SAM" id="MobiDB-lite"/>
    </source>
</evidence>
<dbReference type="Gene3D" id="3.30.1330.30">
    <property type="match status" value="1"/>
</dbReference>
<evidence type="ECO:0000259" key="4">
    <source>
        <dbReference type="Pfam" id="PF00588"/>
    </source>
</evidence>
<dbReference type="Gene3D" id="3.40.1280.10">
    <property type="match status" value="1"/>
</dbReference>
<dbReference type="GO" id="GO:0032259">
    <property type="term" value="P:methylation"/>
    <property type="evidence" value="ECO:0007669"/>
    <property type="project" value="UniProtKB-KW"/>
</dbReference>
<dbReference type="PANTHER" id="PTHR43191:SF2">
    <property type="entry name" value="RRNA METHYLTRANSFERASE 3, MITOCHONDRIAL"/>
    <property type="match status" value="1"/>
</dbReference>
<organism evidence="5">
    <name type="scientific">Spirodela intermedia</name>
    <name type="common">Intermediate duckweed</name>
    <dbReference type="NCBI Taxonomy" id="51605"/>
    <lineage>
        <taxon>Eukaryota</taxon>
        <taxon>Viridiplantae</taxon>
        <taxon>Streptophyta</taxon>
        <taxon>Embryophyta</taxon>
        <taxon>Tracheophyta</taxon>
        <taxon>Spermatophyta</taxon>
        <taxon>Magnoliopsida</taxon>
        <taxon>Liliopsida</taxon>
        <taxon>Araceae</taxon>
        <taxon>Lemnoideae</taxon>
        <taxon>Spirodela</taxon>
    </lineage>
</organism>
<dbReference type="GO" id="GO:0008173">
    <property type="term" value="F:RNA methyltransferase activity"/>
    <property type="evidence" value="ECO:0007669"/>
    <property type="project" value="InterPro"/>
</dbReference>
<feature type="region of interest" description="Disordered" evidence="3">
    <location>
        <begin position="31"/>
        <end position="51"/>
    </location>
</feature>
<gene>
    <name evidence="5" type="ORF">SI7747_05005888</name>
</gene>
<evidence type="ECO:0000313" key="5">
    <source>
        <dbReference type="EMBL" id="CAA2619719.1"/>
    </source>
</evidence>
<dbReference type="EMBL" id="CACRZD030000005">
    <property type="protein sequence ID" value="CAA6659466.1"/>
    <property type="molecule type" value="Genomic_DNA"/>
</dbReference>
<dbReference type="InterPro" id="IPR051259">
    <property type="entry name" value="rRNA_Methyltransferase"/>
</dbReference>